<dbReference type="InterPro" id="IPR046700">
    <property type="entry name" value="DUF6570"/>
</dbReference>
<dbReference type="EMBL" id="SDEE01000773">
    <property type="protein sequence ID" value="RXW14064.1"/>
    <property type="molecule type" value="Genomic_DNA"/>
</dbReference>
<dbReference type="Proteomes" id="UP000290288">
    <property type="component" value="Unassembled WGS sequence"/>
</dbReference>
<protein>
    <submittedName>
        <fullName evidence="3">Uncharacterized protein</fullName>
    </submittedName>
</protein>
<sequence length="495" mass="55557">MANAISFACPTVKVYQLLPPCKEDLDEVLAFIFTGIKPPTDQDLERTPMLVRRNKVASALEWLKLNHCDYADLQIDYNTLQTYPESGVPVKVVFRSSVDGSNNIASATSMHETAEDEGNEVGPCPFKVNGLIGANLEAMTMAARRASAIQHIQGGGNVLAVGHSDVPESIYDNPQLYPQMYPWLFPYGSGGIGNARLRGLISEAKQKKILLMYHDKRFQKDCRFVIVAFNHEQIRRGTTSSFILAKRRNFDNIVSNVARVNPGVLQAIATRLREGERVIPCTEDEKLCFSLMDQIDHVGVAIQGSLAGKKNMRSELWSLIINRGAPCWFATLSPVDHKHPICLYWAGPDVKFTPDLRDYNERVRLIAGNPVAGARFFHFMVTLFIRCLLRWNDEKRRPGIFGSTSAYYGTVEQQGRMTLHLHMLIWVTSALTPQEVRDRLLGEDSEFKQGLVAYLESCHQGEFINGSLDEVRSRFSSRKEAGAPDLRRCCLVCAE</sequence>
<dbReference type="Pfam" id="PF20209">
    <property type="entry name" value="DUF6570"/>
    <property type="match status" value="1"/>
</dbReference>
<evidence type="ECO:0000313" key="4">
    <source>
        <dbReference type="Proteomes" id="UP000290288"/>
    </source>
</evidence>
<feature type="domain" description="DUF6570" evidence="2">
    <location>
        <begin position="2"/>
        <end position="80"/>
    </location>
</feature>
<name>A0A4Q2D6N0_9AGAR</name>
<dbReference type="STRING" id="2316362.A0A4Q2D6N0"/>
<reference evidence="3 4" key="1">
    <citation type="submission" date="2019-01" db="EMBL/GenBank/DDBJ databases">
        <title>Draft genome sequence of Psathyrella aberdarensis IHI B618.</title>
        <authorList>
            <person name="Buettner E."/>
            <person name="Kellner H."/>
        </authorList>
    </citation>
    <scope>NUCLEOTIDE SEQUENCE [LARGE SCALE GENOMIC DNA]</scope>
    <source>
        <strain evidence="3 4">IHI B618</strain>
    </source>
</reference>
<proteinExistence type="predicted"/>
<dbReference type="OrthoDB" id="3254930at2759"/>
<evidence type="ECO:0000259" key="2">
    <source>
        <dbReference type="Pfam" id="PF20209"/>
    </source>
</evidence>
<comment type="caution">
    <text evidence="3">The sequence shown here is derived from an EMBL/GenBank/DDBJ whole genome shotgun (WGS) entry which is preliminary data.</text>
</comment>
<evidence type="ECO:0000313" key="3">
    <source>
        <dbReference type="EMBL" id="RXW14064.1"/>
    </source>
</evidence>
<keyword evidence="4" id="KW-1185">Reference proteome</keyword>
<dbReference type="Pfam" id="PF14214">
    <property type="entry name" value="Helitron_like_N"/>
    <property type="match status" value="1"/>
</dbReference>
<accession>A0A4Q2D6N0</accession>
<evidence type="ECO:0000259" key="1">
    <source>
        <dbReference type="Pfam" id="PF14214"/>
    </source>
</evidence>
<dbReference type="AlphaFoldDB" id="A0A4Q2D6N0"/>
<feature type="domain" description="Helitron helicase-like" evidence="1">
    <location>
        <begin position="211"/>
        <end position="425"/>
    </location>
</feature>
<dbReference type="InterPro" id="IPR025476">
    <property type="entry name" value="Helitron_helicase-like"/>
</dbReference>
<gene>
    <name evidence="3" type="ORF">EST38_g11791</name>
</gene>
<organism evidence="3 4">
    <name type="scientific">Candolleomyces aberdarensis</name>
    <dbReference type="NCBI Taxonomy" id="2316362"/>
    <lineage>
        <taxon>Eukaryota</taxon>
        <taxon>Fungi</taxon>
        <taxon>Dikarya</taxon>
        <taxon>Basidiomycota</taxon>
        <taxon>Agaricomycotina</taxon>
        <taxon>Agaricomycetes</taxon>
        <taxon>Agaricomycetidae</taxon>
        <taxon>Agaricales</taxon>
        <taxon>Agaricineae</taxon>
        <taxon>Psathyrellaceae</taxon>
        <taxon>Candolleomyces</taxon>
    </lineage>
</organism>